<dbReference type="EMBL" id="KV417510">
    <property type="protein sequence ID" value="KZP27113.1"/>
    <property type="molecule type" value="Genomic_DNA"/>
</dbReference>
<evidence type="ECO:0008006" key="4">
    <source>
        <dbReference type="Google" id="ProtNLM"/>
    </source>
</evidence>
<accession>A0A166QG67</accession>
<feature type="compositionally biased region" description="Basic residues" evidence="1">
    <location>
        <begin position="151"/>
        <end position="161"/>
    </location>
</feature>
<feature type="region of interest" description="Disordered" evidence="1">
    <location>
        <begin position="141"/>
        <end position="170"/>
    </location>
</feature>
<feature type="compositionally biased region" description="Polar residues" evidence="1">
    <location>
        <begin position="206"/>
        <end position="217"/>
    </location>
</feature>
<proteinExistence type="predicted"/>
<dbReference type="Gene3D" id="2.120.10.30">
    <property type="entry name" value="TolB, C-terminal domain"/>
    <property type="match status" value="1"/>
</dbReference>
<keyword evidence="3" id="KW-1185">Reference proteome</keyword>
<evidence type="ECO:0000256" key="1">
    <source>
        <dbReference type="SAM" id="MobiDB-lite"/>
    </source>
</evidence>
<evidence type="ECO:0000313" key="2">
    <source>
        <dbReference type="EMBL" id="KZP27113.1"/>
    </source>
</evidence>
<organism evidence="2 3">
    <name type="scientific">Athelia psychrophila</name>
    <dbReference type="NCBI Taxonomy" id="1759441"/>
    <lineage>
        <taxon>Eukaryota</taxon>
        <taxon>Fungi</taxon>
        <taxon>Dikarya</taxon>
        <taxon>Basidiomycota</taxon>
        <taxon>Agaricomycotina</taxon>
        <taxon>Agaricomycetes</taxon>
        <taxon>Agaricomycetidae</taxon>
        <taxon>Atheliales</taxon>
        <taxon>Atheliaceae</taxon>
        <taxon>Athelia</taxon>
    </lineage>
</organism>
<dbReference type="Proteomes" id="UP000076532">
    <property type="component" value="Unassembled WGS sequence"/>
</dbReference>
<dbReference type="AlphaFoldDB" id="A0A166QG67"/>
<feature type="region of interest" description="Disordered" evidence="1">
    <location>
        <begin position="203"/>
        <end position="222"/>
    </location>
</feature>
<evidence type="ECO:0000313" key="3">
    <source>
        <dbReference type="Proteomes" id="UP000076532"/>
    </source>
</evidence>
<name>A0A166QG67_9AGAM</name>
<sequence length="284" mass="30769">MSTPKHEHAGRLIILDLGAGLVDTRPGKGQIYVTCMGHSTATNDGHLVRAAGDGTGVEVIVPDGAMFTPKQLIIDTTSERLYRADREGVRVIRRTLDGSDVETLVCNGETDEGRKDAMRHCVGLSIDTTRGLLYRTQKVRRLQGPTGPHPPRQHRHPRRPNPRLTHGYPDPLRIELDNSTQTLYWTDRGDPPLGNTLNHADVSSPLEPNTNVTNDTASAKGPSKDTVVAGKFHEVIGLSLGLPGCRTFVADLNGSVYAVDLDSGRKEVLIEDAGTVTGIVYCEA</sequence>
<reference evidence="2 3" key="1">
    <citation type="journal article" date="2016" name="Mol. Biol. Evol.">
        <title>Comparative Genomics of Early-Diverging Mushroom-Forming Fungi Provides Insights into the Origins of Lignocellulose Decay Capabilities.</title>
        <authorList>
            <person name="Nagy L.G."/>
            <person name="Riley R."/>
            <person name="Tritt A."/>
            <person name="Adam C."/>
            <person name="Daum C."/>
            <person name="Floudas D."/>
            <person name="Sun H."/>
            <person name="Yadav J.S."/>
            <person name="Pangilinan J."/>
            <person name="Larsson K.H."/>
            <person name="Matsuura K."/>
            <person name="Barry K."/>
            <person name="Labutti K."/>
            <person name="Kuo R."/>
            <person name="Ohm R.A."/>
            <person name="Bhattacharya S.S."/>
            <person name="Shirouzu T."/>
            <person name="Yoshinaga Y."/>
            <person name="Martin F.M."/>
            <person name="Grigoriev I.V."/>
            <person name="Hibbett D.S."/>
        </authorList>
    </citation>
    <scope>NUCLEOTIDE SEQUENCE [LARGE SCALE GENOMIC DNA]</scope>
    <source>
        <strain evidence="2 3">CBS 109695</strain>
    </source>
</reference>
<protein>
    <recommendedName>
        <fullName evidence="4">YWTD domain-containing protein</fullName>
    </recommendedName>
</protein>
<dbReference type="STRING" id="436010.A0A166QG67"/>
<gene>
    <name evidence="2" type="ORF">FIBSPDRAFT_948772</name>
</gene>
<dbReference type="SUPFAM" id="SSF63825">
    <property type="entry name" value="YWTD domain"/>
    <property type="match status" value="1"/>
</dbReference>
<dbReference type="OrthoDB" id="3041650at2759"/>
<dbReference type="InterPro" id="IPR011042">
    <property type="entry name" value="6-blade_b-propeller_TolB-like"/>
</dbReference>